<dbReference type="Gene3D" id="3.90.1010.10">
    <property type="match status" value="1"/>
</dbReference>
<keyword evidence="3" id="KW-1185">Reference proteome</keyword>
<evidence type="ECO:0000259" key="1">
    <source>
        <dbReference type="Pfam" id="PF01592"/>
    </source>
</evidence>
<dbReference type="AlphaFoldDB" id="A0A4R0XS71"/>
<organism evidence="2 3">
    <name type="scientific">Mycoplasma todarodis</name>
    <dbReference type="NCBI Taxonomy" id="1937191"/>
    <lineage>
        <taxon>Bacteria</taxon>
        <taxon>Bacillati</taxon>
        <taxon>Mycoplasmatota</taxon>
        <taxon>Mollicutes</taxon>
        <taxon>Mycoplasmataceae</taxon>
        <taxon>Mycoplasma</taxon>
    </lineage>
</organism>
<dbReference type="CDD" id="cd06664">
    <property type="entry name" value="IscU_like"/>
    <property type="match status" value="1"/>
</dbReference>
<dbReference type="GO" id="GO:0005506">
    <property type="term" value="F:iron ion binding"/>
    <property type="evidence" value="ECO:0007669"/>
    <property type="project" value="InterPro"/>
</dbReference>
<dbReference type="GO" id="GO:0016226">
    <property type="term" value="P:iron-sulfur cluster assembly"/>
    <property type="evidence" value="ECO:0007669"/>
    <property type="project" value="InterPro"/>
</dbReference>
<protein>
    <submittedName>
        <fullName evidence="2">Iron-sulfur cluster assembly scaffold protein</fullName>
    </submittedName>
</protein>
<dbReference type="InterPro" id="IPR002871">
    <property type="entry name" value="NIF_FeS_clus_asmbl_NifU_N"/>
</dbReference>
<sequence>MTSYNDPMVKRKIIMERYSKPIHKGEIQNAQIIERFSTQCVDKMKLFLQWEGDVLTDVKHDSVGCAVFISSLDLFLDYIKGKNKAQIAEIVKNYDVMINQSGDYNKEQLGKLVIFDNVKTHLNRLLCANMISEALKSI</sequence>
<evidence type="ECO:0000313" key="2">
    <source>
        <dbReference type="EMBL" id="TCG10429.1"/>
    </source>
</evidence>
<dbReference type="Pfam" id="PF01592">
    <property type="entry name" value="NifU_N"/>
    <property type="match status" value="1"/>
</dbReference>
<reference evidence="2 3" key="1">
    <citation type="submission" date="2018-02" db="EMBL/GenBank/DDBJ databases">
        <title>Mycoplasma marinum and Mycoplasma todarodis sp. nov., moderately halophilic and psychrotolerant mycoplasmas isolated from cephalopods.</title>
        <authorList>
            <person name="Viver T."/>
        </authorList>
    </citation>
    <scope>NUCLEOTIDE SEQUENCE [LARGE SCALE GENOMIC DNA]</scope>
    <source>
        <strain evidence="2 3">5H</strain>
    </source>
</reference>
<proteinExistence type="predicted"/>
<evidence type="ECO:0000313" key="3">
    <source>
        <dbReference type="Proteomes" id="UP000291072"/>
    </source>
</evidence>
<dbReference type="SUPFAM" id="SSF82649">
    <property type="entry name" value="SufE/NifU"/>
    <property type="match status" value="1"/>
</dbReference>
<dbReference type="EMBL" id="PSZP01000046">
    <property type="protein sequence ID" value="TCG10429.1"/>
    <property type="molecule type" value="Genomic_DNA"/>
</dbReference>
<accession>A0A4R0XS71</accession>
<feature type="domain" description="NIF system FeS cluster assembly NifU N-terminal" evidence="1">
    <location>
        <begin position="11"/>
        <end position="100"/>
    </location>
</feature>
<name>A0A4R0XS71_9MOLU</name>
<gene>
    <name evidence="2" type="ORF">C4B25_04230</name>
</gene>
<dbReference type="Proteomes" id="UP000291072">
    <property type="component" value="Unassembled WGS sequence"/>
</dbReference>
<comment type="caution">
    <text evidence="2">The sequence shown here is derived from an EMBL/GenBank/DDBJ whole genome shotgun (WGS) entry which is preliminary data.</text>
</comment>
<dbReference type="GO" id="GO:0051536">
    <property type="term" value="F:iron-sulfur cluster binding"/>
    <property type="evidence" value="ECO:0007669"/>
    <property type="project" value="InterPro"/>
</dbReference>